<reference evidence="1" key="1">
    <citation type="submission" date="2019-08" db="EMBL/GenBank/DDBJ databases">
        <authorList>
            <person name="Kucharzyk K."/>
            <person name="Murdoch R.W."/>
            <person name="Higgins S."/>
            <person name="Loffler F."/>
        </authorList>
    </citation>
    <scope>NUCLEOTIDE SEQUENCE</scope>
</reference>
<name>A0A645BHU4_9ZZZZ</name>
<organism evidence="1">
    <name type="scientific">bioreactor metagenome</name>
    <dbReference type="NCBI Taxonomy" id="1076179"/>
    <lineage>
        <taxon>unclassified sequences</taxon>
        <taxon>metagenomes</taxon>
        <taxon>ecological metagenomes</taxon>
    </lineage>
</organism>
<protein>
    <submittedName>
        <fullName evidence="1">Uncharacterized protein</fullName>
    </submittedName>
</protein>
<proteinExistence type="predicted"/>
<accession>A0A645BHU4</accession>
<dbReference type="EMBL" id="VSSQ01020241">
    <property type="protein sequence ID" value="MPM64947.1"/>
    <property type="molecule type" value="Genomic_DNA"/>
</dbReference>
<dbReference type="AlphaFoldDB" id="A0A645BHU4"/>
<comment type="caution">
    <text evidence="1">The sequence shown here is derived from an EMBL/GenBank/DDBJ whole genome shotgun (WGS) entry which is preliminary data.</text>
</comment>
<evidence type="ECO:0000313" key="1">
    <source>
        <dbReference type="EMBL" id="MPM64947.1"/>
    </source>
</evidence>
<gene>
    <name evidence="1" type="ORF">SDC9_111839</name>
</gene>
<sequence length="177" mass="19495">MGNAAAALLRAHRKIDQVHPVVGQFFCPARVEVLAAQKEIPQRFQRAVLLNQVGVGFQRIKGLGGKIGKRVVGLGLVVYNHKAVHLRAVGPQITACQHFLGITAENFGQCALAQRGLRDEFLVKRVFREAFGQGTDDVRQILFCKTIQSIGSQGFTPQYVLVCSFCRLLSSFFRASV</sequence>